<evidence type="ECO:0000313" key="3">
    <source>
        <dbReference type="Proteomes" id="UP000067434"/>
    </source>
</evidence>
<sequence length="125" mass="13480">MSLNLEALRRLIEPVTKVAGFEGFVVATSDGLPLVSSITDKDLEEKVAALTAVLSEVGNRASTELGKGEADWITVNAPDGSGIIYIKLGDIGYMAVLFSKDTRLGVLLYTLRDIKKKILESRITP</sequence>
<dbReference type="InterPro" id="IPR004942">
    <property type="entry name" value="Roadblock/LAMTOR2_dom"/>
</dbReference>
<evidence type="ECO:0000259" key="1">
    <source>
        <dbReference type="SMART" id="SM00960"/>
    </source>
</evidence>
<dbReference type="OrthoDB" id="30668at2157"/>
<name>A0A0F7FH50_9CREN</name>
<dbReference type="SMART" id="SM00960">
    <property type="entry name" value="Robl_LC7"/>
    <property type="match status" value="1"/>
</dbReference>
<reference evidence="2 3" key="1">
    <citation type="journal article" date="2015" name="Stand. Genomic Sci.">
        <title>Complete genome sequence of and proposal of Thermofilum uzonense sp. nov. a novel hyperthermophilic crenarchaeon and emended description of the genus Thermofilum.</title>
        <authorList>
            <person name="Toshchakov S.V."/>
            <person name="Korzhenkov A.A."/>
            <person name="Samarov N.I."/>
            <person name="Mazunin I.O."/>
            <person name="Mozhey O.I."/>
            <person name="Shmyr I.S."/>
            <person name="Derbikova K.S."/>
            <person name="Taranov E.A."/>
            <person name="Dominova I.N."/>
            <person name="Bonch-Osmolovskaya E.A."/>
            <person name="Patrushev M.V."/>
            <person name="Podosokorskaya O.A."/>
            <person name="Kublanov I.V."/>
        </authorList>
    </citation>
    <scope>NUCLEOTIDE SEQUENCE [LARGE SCALE GENOMIC DNA]</scope>
    <source>
        <strain evidence="2 3">1807-2</strain>
    </source>
</reference>
<keyword evidence="3" id="KW-1185">Reference proteome</keyword>
<dbReference type="EMBL" id="CP009961">
    <property type="protein sequence ID" value="AKG38032.1"/>
    <property type="molecule type" value="Genomic_DNA"/>
</dbReference>
<dbReference type="PATRIC" id="fig|1550241.5.peg.49"/>
<dbReference type="Gene3D" id="3.30.450.30">
    <property type="entry name" value="Dynein light chain 2a, cytoplasmic"/>
    <property type="match status" value="1"/>
</dbReference>
<dbReference type="KEGG" id="thf:MA03_00250"/>
<dbReference type="RefSeq" id="WP_052883352.1">
    <property type="nucleotide sequence ID" value="NZ_CP009961.1"/>
</dbReference>
<dbReference type="Proteomes" id="UP000067434">
    <property type="component" value="Chromosome"/>
</dbReference>
<dbReference type="HOGENOM" id="CLU_2044529_0_0_2"/>
<dbReference type="GeneID" id="25400615"/>
<evidence type="ECO:0000313" key="2">
    <source>
        <dbReference type="EMBL" id="AKG38032.1"/>
    </source>
</evidence>
<dbReference type="STRING" id="1550241.MA03_00250"/>
<gene>
    <name evidence="2" type="ORF">MA03_00250</name>
</gene>
<dbReference type="SUPFAM" id="SSF103196">
    <property type="entry name" value="Roadblock/LC7 domain"/>
    <property type="match status" value="1"/>
</dbReference>
<dbReference type="Pfam" id="PF03259">
    <property type="entry name" value="Robl_LC7"/>
    <property type="match status" value="1"/>
</dbReference>
<accession>A0A0F7FH50</accession>
<organism evidence="2 3">
    <name type="scientific">Infirmifilum uzonense</name>
    <dbReference type="NCBI Taxonomy" id="1550241"/>
    <lineage>
        <taxon>Archaea</taxon>
        <taxon>Thermoproteota</taxon>
        <taxon>Thermoprotei</taxon>
        <taxon>Thermofilales</taxon>
        <taxon>Thermofilaceae</taxon>
        <taxon>Infirmifilum</taxon>
    </lineage>
</organism>
<proteinExistence type="predicted"/>
<protein>
    <recommendedName>
        <fullName evidence="1">Roadblock/LAMTOR2 domain-containing protein</fullName>
    </recommendedName>
</protein>
<feature type="domain" description="Roadblock/LAMTOR2" evidence="1">
    <location>
        <begin position="8"/>
        <end position="98"/>
    </location>
</feature>
<dbReference type="AlphaFoldDB" id="A0A0F7FH50"/>